<dbReference type="Gene3D" id="3.30.1460.10">
    <property type="match status" value="1"/>
</dbReference>
<dbReference type="SUPFAM" id="SSF69635">
    <property type="entry name" value="Type III secretory system chaperone-like"/>
    <property type="match status" value="1"/>
</dbReference>
<dbReference type="AlphaFoldDB" id="A0A8J3C9F3"/>
<accession>A0A8J3C9F3</accession>
<evidence type="ECO:0008006" key="3">
    <source>
        <dbReference type="Google" id="ProtNLM"/>
    </source>
</evidence>
<reference evidence="1" key="1">
    <citation type="journal article" date="2014" name="Int. J. Syst. Evol. Microbiol.">
        <title>Complete genome sequence of Corynebacterium casei LMG S-19264T (=DSM 44701T), isolated from a smear-ripened cheese.</title>
        <authorList>
            <consortium name="US DOE Joint Genome Institute (JGI-PGF)"/>
            <person name="Walter F."/>
            <person name="Albersmeier A."/>
            <person name="Kalinowski J."/>
            <person name="Ruckert C."/>
        </authorList>
    </citation>
    <scope>NUCLEOTIDE SEQUENCE</scope>
    <source>
        <strain evidence="1">CGMCC 4.5737</strain>
    </source>
</reference>
<organism evidence="1 2">
    <name type="scientific">Longimycelium tulufanense</name>
    <dbReference type="NCBI Taxonomy" id="907463"/>
    <lineage>
        <taxon>Bacteria</taxon>
        <taxon>Bacillati</taxon>
        <taxon>Actinomycetota</taxon>
        <taxon>Actinomycetes</taxon>
        <taxon>Pseudonocardiales</taxon>
        <taxon>Pseudonocardiaceae</taxon>
        <taxon>Longimycelium</taxon>
    </lineage>
</organism>
<sequence length="130" mass="14527">MTTWNDLVGFARSAYKVLEERPDEVRLLYEFDDDRSQTVLLGREVLDGQHEWVQIASPCGEVAYVDLKALLEEVGHNTVAAGVAIMGDYVVLRHSLPLENMDPNEFIQPLALLAATADELEEQFSGGDDY</sequence>
<dbReference type="Proteomes" id="UP000637578">
    <property type="component" value="Unassembled WGS sequence"/>
</dbReference>
<dbReference type="RefSeq" id="WP_189052817.1">
    <property type="nucleotide sequence ID" value="NZ_BMMK01000001.1"/>
</dbReference>
<protein>
    <recommendedName>
        <fullName evidence="3">YbjN domain-containing protein</fullName>
    </recommendedName>
</protein>
<evidence type="ECO:0000313" key="2">
    <source>
        <dbReference type="Proteomes" id="UP000637578"/>
    </source>
</evidence>
<name>A0A8J3C9F3_9PSEU</name>
<evidence type="ECO:0000313" key="1">
    <source>
        <dbReference type="EMBL" id="GGM33603.1"/>
    </source>
</evidence>
<proteinExistence type="predicted"/>
<keyword evidence="2" id="KW-1185">Reference proteome</keyword>
<comment type="caution">
    <text evidence="1">The sequence shown here is derived from an EMBL/GenBank/DDBJ whole genome shotgun (WGS) entry which is preliminary data.</text>
</comment>
<dbReference type="EMBL" id="BMMK01000001">
    <property type="protein sequence ID" value="GGM33603.1"/>
    <property type="molecule type" value="Genomic_DNA"/>
</dbReference>
<reference evidence="1" key="2">
    <citation type="submission" date="2020-09" db="EMBL/GenBank/DDBJ databases">
        <authorList>
            <person name="Sun Q."/>
            <person name="Zhou Y."/>
        </authorList>
    </citation>
    <scope>NUCLEOTIDE SEQUENCE</scope>
    <source>
        <strain evidence="1">CGMCC 4.5737</strain>
    </source>
</reference>
<gene>
    <name evidence="1" type="ORF">GCM10012275_01260</name>
</gene>